<evidence type="ECO:0000313" key="4">
    <source>
        <dbReference type="EMBL" id="TQM03084.1"/>
    </source>
</evidence>
<feature type="region of interest" description="Disordered" evidence="1">
    <location>
        <begin position="209"/>
        <end position="230"/>
    </location>
</feature>
<keyword evidence="5" id="KW-1185">Reference proteome</keyword>
<proteinExistence type="predicted"/>
<sequence length="363" mass="37457">MILHALHVLLAATAVCGPAPAAPAPAPERVHHVDPRHGADAGGTGAADRPFRTITRALADARAGETVLLSPGSYVEDVATVRPGVTVAGPRDAVLRGAGTSGRVFQVHHDDTTLRGFTIDGRVCADLVEACYRDKGVYVVGTVAGDGVRGTRILGMRVANLGGECVRIKYLATDSLVADNRIGPCGAYDFAVPNTGTGQNGEGIYIGTAPEQTDRNPSPEPDASNGNRVHRNVIDTDGGECVDIKEGASHNDVAFNTCTGQLPRNGNSGAMDTRGSYNTFRSNHIHHNAAAGVRIGGDRPGDAVGNAVRDNVITGNARGGIKVQDPGPQGAICGNVMHGNTGGDVVGDFADRIGIPTTPCESR</sequence>
<dbReference type="AlphaFoldDB" id="A0A543D166"/>
<name>A0A543D166_9PSEU</name>
<dbReference type="InterPro" id="IPR012334">
    <property type="entry name" value="Pectin_lyas_fold"/>
</dbReference>
<comment type="caution">
    <text evidence="4">The sequence shown here is derived from an EMBL/GenBank/DDBJ whole genome shotgun (WGS) entry which is preliminary data.</text>
</comment>
<reference evidence="4 5" key="1">
    <citation type="submission" date="2019-06" db="EMBL/GenBank/DDBJ databases">
        <title>Sequencing the genomes of 1000 actinobacteria strains.</title>
        <authorList>
            <person name="Klenk H.-P."/>
        </authorList>
    </citation>
    <scope>NUCLEOTIDE SEQUENCE [LARGE SCALE GENOMIC DNA]</scope>
    <source>
        <strain evidence="4 5">DSM 45301</strain>
    </source>
</reference>
<dbReference type="Proteomes" id="UP000315677">
    <property type="component" value="Unassembled WGS sequence"/>
</dbReference>
<dbReference type="SMART" id="SM00710">
    <property type="entry name" value="PbH1"/>
    <property type="match status" value="5"/>
</dbReference>
<dbReference type="OrthoDB" id="9762467at2"/>
<keyword evidence="2" id="KW-0732">Signal</keyword>
<evidence type="ECO:0000256" key="1">
    <source>
        <dbReference type="SAM" id="MobiDB-lite"/>
    </source>
</evidence>
<dbReference type="EMBL" id="VFPA01000006">
    <property type="protein sequence ID" value="TQM03084.1"/>
    <property type="molecule type" value="Genomic_DNA"/>
</dbReference>
<evidence type="ECO:0000259" key="3">
    <source>
        <dbReference type="Pfam" id="PF07602"/>
    </source>
</evidence>
<dbReference type="RefSeq" id="WP_142062884.1">
    <property type="nucleotide sequence ID" value="NZ_VFPA01000006.1"/>
</dbReference>
<feature type="signal peptide" evidence="2">
    <location>
        <begin position="1"/>
        <end position="21"/>
    </location>
</feature>
<evidence type="ECO:0000256" key="2">
    <source>
        <dbReference type="SAM" id="SignalP"/>
    </source>
</evidence>
<dbReference type="SUPFAM" id="SSF51126">
    <property type="entry name" value="Pectin lyase-like"/>
    <property type="match status" value="1"/>
</dbReference>
<gene>
    <name evidence="4" type="ORF">FB558_7733</name>
</gene>
<evidence type="ECO:0000313" key="5">
    <source>
        <dbReference type="Proteomes" id="UP000315677"/>
    </source>
</evidence>
<feature type="chain" id="PRO_5021826283" evidence="2">
    <location>
        <begin position="22"/>
        <end position="363"/>
    </location>
</feature>
<feature type="compositionally biased region" description="Basic and acidic residues" evidence="1">
    <location>
        <begin position="28"/>
        <end position="39"/>
    </location>
</feature>
<dbReference type="InterPro" id="IPR006626">
    <property type="entry name" value="PbH1"/>
</dbReference>
<organism evidence="4 5">
    <name type="scientific">Pseudonocardia kunmingensis</name>
    <dbReference type="NCBI Taxonomy" id="630975"/>
    <lineage>
        <taxon>Bacteria</taxon>
        <taxon>Bacillati</taxon>
        <taxon>Actinomycetota</taxon>
        <taxon>Actinomycetes</taxon>
        <taxon>Pseudonocardiales</taxon>
        <taxon>Pseudonocardiaceae</taxon>
        <taxon>Pseudonocardia</taxon>
    </lineage>
</organism>
<dbReference type="Gene3D" id="2.160.20.10">
    <property type="entry name" value="Single-stranded right-handed beta-helix, Pectin lyase-like"/>
    <property type="match status" value="1"/>
</dbReference>
<accession>A0A543D166</accession>
<feature type="domain" description="DUF1565" evidence="3">
    <location>
        <begin position="38"/>
        <end position="78"/>
    </location>
</feature>
<dbReference type="Pfam" id="PF07602">
    <property type="entry name" value="DUF1565"/>
    <property type="match status" value="1"/>
</dbReference>
<feature type="region of interest" description="Disordered" evidence="1">
    <location>
        <begin position="20"/>
        <end position="48"/>
    </location>
</feature>
<protein>
    <submittedName>
        <fullName evidence="4">Uncharacterized protein DUF1565</fullName>
    </submittedName>
</protein>
<dbReference type="InterPro" id="IPR011050">
    <property type="entry name" value="Pectin_lyase_fold/virulence"/>
</dbReference>
<dbReference type="InterPro" id="IPR011459">
    <property type="entry name" value="DUF1565"/>
</dbReference>